<name>A0A7S3X8Q5_EMIHU</name>
<protein>
    <submittedName>
        <fullName evidence="2">Uncharacterized protein</fullName>
    </submittedName>
</protein>
<keyword evidence="1" id="KW-0732">Signal</keyword>
<gene>
    <name evidence="2" type="ORF">EHUX00137_LOCUS47079</name>
</gene>
<evidence type="ECO:0000313" key="2">
    <source>
        <dbReference type="EMBL" id="CAE0599167.1"/>
    </source>
</evidence>
<evidence type="ECO:0000256" key="1">
    <source>
        <dbReference type="SAM" id="SignalP"/>
    </source>
</evidence>
<sequence>MCKSHHRCGKRPAPSAMLAVLCSSALSSSGDAFFKLSTTRALPAARPLSPHVNLATSPQISDSIDWEQMGFAHAVRIRHTSAEPAPATPIDLSAACDSQPDGCDWNEMGAALLLRSPPSPKRAAAVSVDLAPRGIGRAVAGILGKRRPRRDAERVRDLRFAYAVGVEEKRRLGL</sequence>
<dbReference type="AlphaFoldDB" id="A0A7S3X8Q5"/>
<reference evidence="2" key="1">
    <citation type="submission" date="2021-01" db="EMBL/GenBank/DDBJ databases">
        <authorList>
            <person name="Corre E."/>
            <person name="Pelletier E."/>
            <person name="Niang G."/>
            <person name="Scheremetjew M."/>
            <person name="Finn R."/>
            <person name="Kale V."/>
            <person name="Holt S."/>
            <person name="Cochrane G."/>
            <person name="Meng A."/>
            <person name="Brown T."/>
            <person name="Cohen L."/>
        </authorList>
    </citation>
    <scope>NUCLEOTIDE SEQUENCE</scope>
    <source>
        <strain evidence="2">379</strain>
    </source>
</reference>
<feature type="chain" id="PRO_5031505332" evidence="1">
    <location>
        <begin position="33"/>
        <end position="174"/>
    </location>
</feature>
<dbReference type="EMBL" id="HBIR01060558">
    <property type="protein sequence ID" value="CAE0599167.1"/>
    <property type="molecule type" value="Transcribed_RNA"/>
</dbReference>
<proteinExistence type="predicted"/>
<feature type="signal peptide" evidence="1">
    <location>
        <begin position="1"/>
        <end position="32"/>
    </location>
</feature>
<accession>A0A7S3X8Q5</accession>
<organism evidence="2">
    <name type="scientific">Emiliania huxleyi</name>
    <name type="common">Coccolithophore</name>
    <name type="synonym">Pontosphaera huxleyi</name>
    <dbReference type="NCBI Taxonomy" id="2903"/>
    <lineage>
        <taxon>Eukaryota</taxon>
        <taxon>Haptista</taxon>
        <taxon>Haptophyta</taxon>
        <taxon>Prymnesiophyceae</taxon>
        <taxon>Isochrysidales</taxon>
        <taxon>Noelaerhabdaceae</taxon>
        <taxon>Emiliania</taxon>
    </lineage>
</organism>